<sequence>MVVKICLGSSCHLKGSYKVVQKLRELQKEYPNLQLVGSLCFGNCINGISMEIDGKLYSGITAGNVVEIVKECMRKKGESNE</sequence>
<dbReference type="Proteomes" id="UP000886129">
    <property type="component" value="Unassembled WGS sequence"/>
</dbReference>
<accession>A0A7C5I3C5</accession>
<dbReference type="AlphaFoldDB" id="A0A7C5I3C5"/>
<reference evidence="1" key="1">
    <citation type="journal article" date="2020" name="mSystems">
        <title>Genome- and Community-Level Interaction Insights into Carbon Utilization and Element Cycling Functions of Hydrothermarchaeota in Hydrothermal Sediment.</title>
        <authorList>
            <person name="Zhou Z."/>
            <person name="Liu Y."/>
            <person name="Xu W."/>
            <person name="Pan J."/>
            <person name="Luo Z.H."/>
            <person name="Li M."/>
        </authorList>
    </citation>
    <scope>NUCLEOTIDE SEQUENCE [LARGE SCALE GENOMIC DNA]</scope>
    <source>
        <strain evidence="1">HyVt-80</strain>
    </source>
</reference>
<dbReference type="SUPFAM" id="SSF52833">
    <property type="entry name" value="Thioredoxin-like"/>
    <property type="match status" value="1"/>
</dbReference>
<protein>
    <recommendedName>
        <fullName evidence="2">(2Fe-2S) ferredoxin domain-containing protein</fullName>
    </recommendedName>
</protein>
<comment type="caution">
    <text evidence="1">The sequence shown here is derived from an EMBL/GenBank/DDBJ whole genome shotgun (WGS) entry which is preliminary data.</text>
</comment>
<dbReference type="InterPro" id="IPR036249">
    <property type="entry name" value="Thioredoxin-like_sf"/>
</dbReference>
<dbReference type="CDD" id="cd02980">
    <property type="entry name" value="TRX_Fd_family"/>
    <property type="match status" value="1"/>
</dbReference>
<name>A0A7C5I3C5_9BACT</name>
<dbReference type="Pfam" id="PF01257">
    <property type="entry name" value="2Fe-2S_thioredx"/>
    <property type="match status" value="1"/>
</dbReference>
<gene>
    <name evidence="1" type="ORF">ENL26_01520</name>
</gene>
<proteinExistence type="predicted"/>
<evidence type="ECO:0008006" key="2">
    <source>
        <dbReference type="Google" id="ProtNLM"/>
    </source>
</evidence>
<dbReference type="Gene3D" id="3.40.30.10">
    <property type="entry name" value="Glutaredoxin"/>
    <property type="match status" value="1"/>
</dbReference>
<evidence type="ECO:0000313" key="1">
    <source>
        <dbReference type="EMBL" id="HHF08435.1"/>
    </source>
</evidence>
<dbReference type="EMBL" id="DRTH01000089">
    <property type="protein sequence ID" value="HHF08435.1"/>
    <property type="molecule type" value="Genomic_DNA"/>
</dbReference>
<organism evidence="1">
    <name type="scientific">Kosmotoga arenicorallina</name>
    <dbReference type="NCBI Taxonomy" id="688066"/>
    <lineage>
        <taxon>Bacteria</taxon>
        <taxon>Thermotogati</taxon>
        <taxon>Thermotogota</taxon>
        <taxon>Thermotogae</taxon>
        <taxon>Kosmotogales</taxon>
        <taxon>Kosmotogaceae</taxon>
        <taxon>Kosmotoga</taxon>
    </lineage>
</organism>